<name>A0A2Z7AJB4_9LAMI</name>
<evidence type="ECO:0000313" key="2">
    <source>
        <dbReference type="EMBL" id="KZV19304.1"/>
    </source>
</evidence>
<protein>
    <submittedName>
        <fullName evidence="2">SET domain containing protein</fullName>
    </submittedName>
</protein>
<evidence type="ECO:0000313" key="3">
    <source>
        <dbReference type="Proteomes" id="UP000250235"/>
    </source>
</evidence>
<feature type="region of interest" description="Disordered" evidence="1">
    <location>
        <begin position="79"/>
        <end position="98"/>
    </location>
</feature>
<reference evidence="2 3" key="1">
    <citation type="journal article" date="2015" name="Proc. Natl. Acad. Sci. U.S.A.">
        <title>The resurrection genome of Boea hygrometrica: A blueprint for survival of dehydration.</title>
        <authorList>
            <person name="Xiao L."/>
            <person name="Yang G."/>
            <person name="Zhang L."/>
            <person name="Yang X."/>
            <person name="Zhao S."/>
            <person name="Ji Z."/>
            <person name="Zhou Q."/>
            <person name="Hu M."/>
            <person name="Wang Y."/>
            <person name="Chen M."/>
            <person name="Xu Y."/>
            <person name="Jin H."/>
            <person name="Xiao X."/>
            <person name="Hu G."/>
            <person name="Bao F."/>
            <person name="Hu Y."/>
            <person name="Wan P."/>
            <person name="Li L."/>
            <person name="Deng X."/>
            <person name="Kuang T."/>
            <person name="Xiang C."/>
            <person name="Zhu J.K."/>
            <person name="Oliver M.J."/>
            <person name="He Y."/>
        </authorList>
    </citation>
    <scope>NUCLEOTIDE SEQUENCE [LARGE SCALE GENOMIC DNA]</scope>
    <source>
        <strain evidence="3">cv. XS01</strain>
    </source>
</reference>
<evidence type="ECO:0000256" key="1">
    <source>
        <dbReference type="SAM" id="MobiDB-lite"/>
    </source>
</evidence>
<proteinExistence type="predicted"/>
<gene>
    <name evidence="2" type="ORF">F511_31174</name>
</gene>
<accession>A0A2Z7AJB4</accession>
<sequence>MPVLEAVIGYSRNAKLLPFECCVDLVELRSGFRLLPESSGFLAGLVVAQYKDCVCYLCICCVAYGYMLASPHVACTHGNPSSTAGRGFNPAGGAPGGG</sequence>
<dbReference type="EMBL" id="KV016717">
    <property type="protein sequence ID" value="KZV19304.1"/>
    <property type="molecule type" value="Genomic_DNA"/>
</dbReference>
<dbReference type="Proteomes" id="UP000250235">
    <property type="component" value="Unassembled WGS sequence"/>
</dbReference>
<dbReference type="AlphaFoldDB" id="A0A2Z7AJB4"/>
<organism evidence="2 3">
    <name type="scientific">Dorcoceras hygrometricum</name>
    <dbReference type="NCBI Taxonomy" id="472368"/>
    <lineage>
        <taxon>Eukaryota</taxon>
        <taxon>Viridiplantae</taxon>
        <taxon>Streptophyta</taxon>
        <taxon>Embryophyta</taxon>
        <taxon>Tracheophyta</taxon>
        <taxon>Spermatophyta</taxon>
        <taxon>Magnoliopsida</taxon>
        <taxon>eudicotyledons</taxon>
        <taxon>Gunneridae</taxon>
        <taxon>Pentapetalae</taxon>
        <taxon>asterids</taxon>
        <taxon>lamiids</taxon>
        <taxon>Lamiales</taxon>
        <taxon>Gesneriaceae</taxon>
        <taxon>Didymocarpoideae</taxon>
        <taxon>Trichosporeae</taxon>
        <taxon>Loxocarpinae</taxon>
        <taxon>Dorcoceras</taxon>
    </lineage>
</organism>
<keyword evidence="3" id="KW-1185">Reference proteome</keyword>